<dbReference type="GO" id="GO:0006879">
    <property type="term" value="P:intracellular iron ion homeostasis"/>
    <property type="evidence" value="ECO:0007669"/>
    <property type="project" value="TreeGrafter"/>
</dbReference>
<evidence type="ECO:0000313" key="10">
    <source>
        <dbReference type="EMBL" id="KAK0616631.1"/>
    </source>
</evidence>
<feature type="transmembrane region" description="Helical" evidence="8">
    <location>
        <begin position="389"/>
        <end position="407"/>
    </location>
</feature>
<dbReference type="GO" id="GO:0000293">
    <property type="term" value="F:ferric-chelate reductase activity"/>
    <property type="evidence" value="ECO:0007669"/>
    <property type="project" value="TreeGrafter"/>
</dbReference>
<protein>
    <submittedName>
        <fullName evidence="10">Ferric reductase like transmembrane component-domain-containing protein</fullName>
    </submittedName>
</protein>
<dbReference type="SFLD" id="SFLDS00052">
    <property type="entry name" value="Ferric_Reductase_Domain"/>
    <property type="match status" value="1"/>
</dbReference>
<evidence type="ECO:0000313" key="11">
    <source>
        <dbReference type="Proteomes" id="UP001175000"/>
    </source>
</evidence>
<evidence type="ECO:0000256" key="7">
    <source>
        <dbReference type="SAM" id="MobiDB-lite"/>
    </source>
</evidence>
<dbReference type="InterPro" id="IPR013130">
    <property type="entry name" value="Fe3_Rdtase_TM_dom"/>
</dbReference>
<dbReference type="CDD" id="cd06186">
    <property type="entry name" value="NOX_Duox_like_FAD_NADP"/>
    <property type="match status" value="1"/>
</dbReference>
<evidence type="ECO:0000256" key="1">
    <source>
        <dbReference type="ARBA" id="ARBA00004141"/>
    </source>
</evidence>
<dbReference type="SUPFAM" id="SSF52343">
    <property type="entry name" value="Ferredoxin reductase-like, C-terminal NADP-linked domain"/>
    <property type="match status" value="1"/>
</dbReference>
<evidence type="ECO:0000256" key="6">
    <source>
        <dbReference type="ARBA" id="ARBA00023136"/>
    </source>
</evidence>
<dbReference type="PANTHER" id="PTHR32361">
    <property type="entry name" value="FERRIC/CUPRIC REDUCTASE TRANSMEMBRANE COMPONENT"/>
    <property type="match status" value="1"/>
</dbReference>
<feature type="domain" description="Ferric oxidoreductase" evidence="9">
    <location>
        <begin position="318"/>
        <end position="434"/>
    </location>
</feature>
<evidence type="ECO:0000256" key="8">
    <source>
        <dbReference type="SAM" id="Phobius"/>
    </source>
</evidence>
<feature type="transmembrane region" description="Helical" evidence="8">
    <location>
        <begin position="277"/>
        <end position="295"/>
    </location>
</feature>
<dbReference type="PANTHER" id="PTHR32361:SF9">
    <property type="entry name" value="FERRIC REDUCTASE TRANSMEMBRANE COMPONENT 3-RELATED"/>
    <property type="match status" value="1"/>
</dbReference>
<feature type="compositionally biased region" description="Basic and acidic residues" evidence="7">
    <location>
        <begin position="131"/>
        <end position="151"/>
    </location>
</feature>
<feature type="transmembrane region" description="Helical" evidence="8">
    <location>
        <begin position="419"/>
        <end position="439"/>
    </location>
</feature>
<keyword evidence="6 8" id="KW-0472">Membrane</keyword>
<name>A0AA39WJL8_9PEZI</name>
<accession>A0AA39WJL8</accession>
<comment type="subcellular location">
    <subcellularLocation>
        <location evidence="1">Membrane</location>
        <topology evidence="1">Multi-pass membrane protein</topology>
    </subcellularLocation>
</comment>
<keyword evidence="2" id="KW-0813">Transport</keyword>
<sequence length="743" mass="81151">VTAVHTAAVLADGTGFLGLGKTLYNPTCAFACRGVVRGCKLLCTPSASTANHGTAHNPVSTPPDCFVKDAAFLKTMAICLDTYCPISGNPDISLLNDYWASHLGTGTLGNYKYVPAMSYADALSAARLDEERLRTNSTSEEDHSAQPDHSQHTKLRRRYFSADPNITSPLPVIKASQPLNVTSFITPSDWQKQYNGMYDFEANENGHSYYSLAICLIAILLPLPLSLFTRLASPASSLSQTLHRTLITPPLLSTKHRQPVSISSVPITLLPTRGQTLYIALLSLFNLIFLVAPYVHHHPQSTFSSRAAQDLSIIGNRAGAMAMGNAAAIFLFSARNNPLMWLTDWSYGTYITLHRWLGYWVVGHTVLHSVLLWGYYATYGKYAAELARLYWQWGIVGTVAVVGIWVSSRLVVRQRVYEFFLVSHVVLGLVFLVGYYYHIWYLYEYNWGYEIWMFICAGGWAVERGVRVVRGVVGGWRTARVGVVEGTDGEYLRIEVEGVTLGEGVAYLSFPAVGWRLWESHPFSVAFNSKRVGEDGDSSDGQGSPSSPVGEGEKQQDVVVSRQTRGSSPPTTTFFARKRTGLTARLAARAASGPARIVVFVDGTYPHSGQVAAQLKQASNIVYIAGGVGITAVLSYARQIAVPSKLFWGTRKSGLLTTVQPALATLSECGHPVEAHTSIGQRLDLHDILSKALAKTDGSEGLVGILVCGPPEMADQVRHVVMQLSRNGPPARPFVLVDEAFAW</sequence>
<feature type="non-terminal residue" evidence="10">
    <location>
        <position position="743"/>
    </location>
</feature>
<evidence type="ECO:0000256" key="4">
    <source>
        <dbReference type="ARBA" id="ARBA00022989"/>
    </source>
</evidence>
<dbReference type="Proteomes" id="UP001175000">
    <property type="component" value="Unassembled WGS sequence"/>
</dbReference>
<keyword evidence="4 8" id="KW-1133">Transmembrane helix</keyword>
<evidence type="ECO:0000256" key="5">
    <source>
        <dbReference type="ARBA" id="ARBA00023065"/>
    </source>
</evidence>
<feature type="transmembrane region" description="Helical" evidence="8">
    <location>
        <begin position="315"/>
        <end position="335"/>
    </location>
</feature>
<feature type="region of interest" description="Disordered" evidence="7">
    <location>
        <begin position="532"/>
        <end position="574"/>
    </location>
</feature>
<dbReference type="EMBL" id="JAULSU010000005">
    <property type="protein sequence ID" value="KAK0616631.1"/>
    <property type="molecule type" value="Genomic_DNA"/>
</dbReference>
<dbReference type="GO" id="GO:0006826">
    <property type="term" value="P:iron ion transport"/>
    <property type="evidence" value="ECO:0007669"/>
    <property type="project" value="TreeGrafter"/>
</dbReference>
<dbReference type="Pfam" id="PF01794">
    <property type="entry name" value="Ferric_reduct"/>
    <property type="match status" value="1"/>
</dbReference>
<organism evidence="10 11">
    <name type="scientific">Immersiella caudata</name>
    <dbReference type="NCBI Taxonomy" id="314043"/>
    <lineage>
        <taxon>Eukaryota</taxon>
        <taxon>Fungi</taxon>
        <taxon>Dikarya</taxon>
        <taxon>Ascomycota</taxon>
        <taxon>Pezizomycotina</taxon>
        <taxon>Sordariomycetes</taxon>
        <taxon>Sordariomycetidae</taxon>
        <taxon>Sordariales</taxon>
        <taxon>Lasiosphaeriaceae</taxon>
        <taxon>Immersiella</taxon>
    </lineage>
</organism>
<dbReference type="Gene3D" id="3.40.50.80">
    <property type="entry name" value="Nucleotide-binding domain of ferredoxin-NADP reductase (FNR) module"/>
    <property type="match status" value="1"/>
</dbReference>
<evidence type="ECO:0000256" key="2">
    <source>
        <dbReference type="ARBA" id="ARBA00022448"/>
    </source>
</evidence>
<dbReference type="GO" id="GO:0005886">
    <property type="term" value="C:plasma membrane"/>
    <property type="evidence" value="ECO:0007669"/>
    <property type="project" value="TreeGrafter"/>
</dbReference>
<keyword evidence="3 8" id="KW-0812">Transmembrane</keyword>
<evidence type="ECO:0000256" key="3">
    <source>
        <dbReference type="ARBA" id="ARBA00022692"/>
    </source>
</evidence>
<dbReference type="SFLD" id="SFLDG01168">
    <property type="entry name" value="Ferric_reductase_subgroup_(FRE"/>
    <property type="match status" value="1"/>
</dbReference>
<proteinExistence type="predicted"/>
<dbReference type="InterPro" id="IPR039261">
    <property type="entry name" value="FNR_nucleotide-bd"/>
</dbReference>
<feature type="transmembrane region" description="Helical" evidence="8">
    <location>
        <begin position="356"/>
        <end position="377"/>
    </location>
</feature>
<feature type="compositionally biased region" description="Polar residues" evidence="7">
    <location>
        <begin position="561"/>
        <end position="574"/>
    </location>
</feature>
<feature type="compositionally biased region" description="Low complexity" evidence="7">
    <location>
        <begin position="539"/>
        <end position="550"/>
    </location>
</feature>
<comment type="caution">
    <text evidence="10">The sequence shown here is derived from an EMBL/GenBank/DDBJ whole genome shotgun (WGS) entry which is preliminary data.</text>
</comment>
<dbReference type="InterPro" id="IPR051410">
    <property type="entry name" value="Ferric/Cupric_Reductase"/>
</dbReference>
<feature type="region of interest" description="Disordered" evidence="7">
    <location>
        <begin position="131"/>
        <end position="154"/>
    </location>
</feature>
<feature type="transmembrane region" description="Helical" evidence="8">
    <location>
        <begin position="209"/>
        <end position="228"/>
    </location>
</feature>
<keyword evidence="11" id="KW-1185">Reference proteome</keyword>
<keyword evidence="5" id="KW-0406">Ion transport</keyword>
<dbReference type="GO" id="GO:0015677">
    <property type="term" value="P:copper ion import"/>
    <property type="evidence" value="ECO:0007669"/>
    <property type="project" value="TreeGrafter"/>
</dbReference>
<dbReference type="AlphaFoldDB" id="A0AA39WJL8"/>
<reference evidence="10" key="1">
    <citation type="submission" date="2023-06" db="EMBL/GenBank/DDBJ databases">
        <title>Genome-scale phylogeny and comparative genomics of the fungal order Sordariales.</title>
        <authorList>
            <consortium name="Lawrence Berkeley National Laboratory"/>
            <person name="Hensen N."/>
            <person name="Bonometti L."/>
            <person name="Westerberg I."/>
            <person name="Brannstrom I.O."/>
            <person name="Guillou S."/>
            <person name="Cros-Aarteil S."/>
            <person name="Calhoun S."/>
            <person name="Haridas S."/>
            <person name="Kuo A."/>
            <person name="Mondo S."/>
            <person name="Pangilinan J."/>
            <person name="Riley R."/>
            <person name="Labutti K."/>
            <person name="Andreopoulos B."/>
            <person name="Lipzen A."/>
            <person name="Chen C."/>
            <person name="Yanf M."/>
            <person name="Daum C."/>
            <person name="Ng V."/>
            <person name="Clum A."/>
            <person name="Steindorff A."/>
            <person name="Ohm R."/>
            <person name="Martin F."/>
            <person name="Silar P."/>
            <person name="Natvig D."/>
            <person name="Lalanne C."/>
            <person name="Gautier V."/>
            <person name="Ament-Velasquez S.L."/>
            <person name="Kruys A."/>
            <person name="Hutchinson M.I."/>
            <person name="Powell A.J."/>
            <person name="Barry K."/>
            <person name="Miller A.N."/>
            <person name="Grigoriev I.V."/>
            <person name="Debuchy R."/>
            <person name="Gladieux P."/>
            <person name="Thoren M.H."/>
            <person name="Johannesson H."/>
        </authorList>
    </citation>
    <scope>NUCLEOTIDE SEQUENCE</scope>
    <source>
        <strain evidence="10">CBS 606.72</strain>
    </source>
</reference>
<evidence type="ECO:0000259" key="9">
    <source>
        <dbReference type="Pfam" id="PF01794"/>
    </source>
</evidence>
<feature type="non-terminal residue" evidence="10">
    <location>
        <position position="1"/>
    </location>
</feature>
<gene>
    <name evidence="10" type="ORF">B0T14DRAFT_407151</name>
</gene>